<feature type="compositionally biased region" description="Basic and acidic residues" evidence="1">
    <location>
        <begin position="651"/>
        <end position="673"/>
    </location>
</feature>
<name>A0ABM1NJK4_NICVS</name>
<accession>A0ABM1NJK4</accession>
<feature type="region of interest" description="Disordered" evidence="1">
    <location>
        <begin position="603"/>
        <end position="689"/>
    </location>
</feature>
<keyword evidence="3" id="KW-1185">Reference proteome</keyword>
<evidence type="ECO:0000256" key="1">
    <source>
        <dbReference type="SAM" id="MobiDB-lite"/>
    </source>
</evidence>
<dbReference type="RefSeq" id="XP_017787003.1">
    <property type="nucleotide sequence ID" value="XM_017931514.1"/>
</dbReference>
<dbReference type="PANTHER" id="PTHR13413:SF0">
    <property type="entry name" value="YLP MOTIF-CONTAINING PROTEIN 1"/>
    <property type="match status" value="1"/>
</dbReference>
<feature type="domain" description="YLPM1-like spectrin repeat" evidence="2">
    <location>
        <begin position="159"/>
        <end position="258"/>
    </location>
</feature>
<dbReference type="GeneID" id="108569821"/>
<dbReference type="InterPro" id="IPR027417">
    <property type="entry name" value="P-loop_NTPase"/>
</dbReference>
<dbReference type="RefSeq" id="XP_017787004.1">
    <property type="nucleotide sequence ID" value="XM_017931515.1"/>
</dbReference>
<evidence type="ECO:0000259" key="2">
    <source>
        <dbReference type="Pfam" id="PF26583"/>
    </source>
</evidence>
<feature type="region of interest" description="Disordered" evidence="1">
    <location>
        <begin position="178"/>
        <end position="201"/>
    </location>
</feature>
<gene>
    <name evidence="4 5" type="primary">LOC108569821</name>
</gene>
<dbReference type="Gene3D" id="3.40.50.300">
    <property type="entry name" value="P-loop containing nucleotide triphosphate hydrolases"/>
    <property type="match status" value="1"/>
</dbReference>
<proteinExistence type="predicted"/>
<dbReference type="InterPro" id="IPR058903">
    <property type="entry name" value="Spectrin_YLPM1-like"/>
</dbReference>
<dbReference type="Proteomes" id="UP000695000">
    <property type="component" value="Unplaced"/>
</dbReference>
<feature type="compositionally biased region" description="Basic and acidic residues" evidence="1">
    <location>
        <begin position="625"/>
        <end position="634"/>
    </location>
</feature>
<feature type="region of interest" description="Disordered" evidence="1">
    <location>
        <begin position="381"/>
        <end position="531"/>
    </location>
</feature>
<dbReference type="PANTHER" id="PTHR13413">
    <property type="entry name" value="YLP MOTIF CONTAINING PROTEIN NUCLEAR PROTEIN ZAP"/>
    <property type="match status" value="1"/>
</dbReference>
<organism evidence="3 5">
    <name type="scientific">Nicrophorus vespilloides</name>
    <name type="common">Boreal carrion beetle</name>
    <dbReference type="NCBI Taxonomy" id="110193"/>
    <lineage>
        <taxon>Eukaryota</taxon>
        <taxon>Metazoa</taxon>
        <taxon>Ecdysozoa</taxon>
        <taxon>Arthropoda</taxon>
        <taxon>Hexapoda</taxon>
        <taxon>Insecta</taxon>
        <taxon>Pterygota</taxon>
        <taxon>Neoptera</taxon>
        <taxon>Endopterygota</taxon>
        <taxon>Coleoptera</taxon>
        <taxon>Polyphaga</taxon>
        <taxon>Staphyliniformia</taxon>
        <taxon>Silphidae</taxon>
        <taxon>Nicrophorinae</taxon>
        <taxon>Nicrophorus</taxon>
    </lineage>
</organism>
<evidence type="ECO:0000313" key="4">
    <source>
        <dbReference type="RefSeq" id="XP_017787003.1"/>
    </source>
</evidence>
<reference evidence="4 5" key="1">
    <citation type="submission" date="2025-05" db="UniProtKB">
        <authorList>
            <consortium name="RefSeq"/>
        </authorList>
    </citation>
    <scope>IDENTIFICATION</scope>
    <source>
        <tissue evidence="4 5">Whole Larva</tissue>
    </source>
</reference>
<feature type="compositionally biased region" description="Basic and acidic residues" evidence="1">
    <location>
        <begin position="426"/>
        <end position="437"/>
    </location>
</feature>
<dbReference type="SUPFAM" id="SSF52540">
    <property type="entry name" value="P-loop containing nucleoside triphosphate hydrolases"/>
    <property type="match status" value="1"/>
</dbReference>
<protein>
    <submittedName>
        <fullName evidence="4 5">YLP motif-containing protein 1-like isoform X1</fullName>
    </submittedName>
</protein>
<dbReference type="Pfam" id="PF26583">
    <property type="entry name" value="Spectrin_YLPM1"/>
    <property type="match status" value="1"/>
</dbReference>
<sequence length="1014" mass="117627">MSWPQWQGNVSQGVGALPLMNAASGGGTATPSTAMGIQYTQEQWQQVQQQNWQQWAQWQQQYQQWHQQYGAEYQKTLSAMTSQVQTTSAPPPLPQEMKQPPLPPPEEHTTNVYQVKAVGGGYTGYTTAPPPKPPTGYSTEQPWKQHLNDKPEMGTKRPYSTQSNYHQEVKRNKFEQNWQQQVQTNAPPPPPPQTATEDLSESEKKFMKQFAEWEAQFNKWKEQNQDHPDKAQYKEYEKKWEAWRNQLLDRREQMRKRRLGTSDAKTTFVPNVSKPPPNINNEPLQFKPKPMDYHSYPHTSTSNNQEDVNLFSTGTLDGIPGLDLVGTEVDDQRDKDVVVLDDVPKPKGPDLEALSKNINSILGDQKLLNMLSLVTKNMSKPLEVTNPPPPIPFDEASRSSFSHDDTYRNNYDEGSNNYSQNNFKYDNFRDESNDYNHDNTSTNMSDNNRYSQDNYSETRFSDNNRSNSFDNNSKNNSFDNRSNNGGLDSSRHGTNKPVEDVKRQQQSKSESIYSSNSRKESPAPPPKEDDILIIENVVNYDHKTKKTDFEVNVEPPRLFDYRHKSVNRIPLPERPKWLHETFKNIVEFEPSIVKQPYCRYPPPPADRYDYRSHRYDGYDSYNSRNRYEERRFEPSARYNRFPQDEQQVANRQHEDYSRVRRGGDHDFEYRGRESVPPPKSNTEKSHVEKQHVTLIDDVLNPPGRFRRPPRIVIILRGPSGSGKTFLAKLIKDREVENGGSAPRILSLDDYFMVEQEREVTEDGKKIKVKEMVYEYEECMELSYRTSLLKSFKKTITDGYFPFIVVDNMNDKVKYFSEMWSFAKQNGFQVYVCQLELDVQLCSKRNTHNRSLLEIENTVAEWEETPVHYATLDATNLIQAGSIPEVEMEEIDSPNDNFDDMDVEGEEQACNSSKWDNFECSINNLAKLDGTSKPLRHAGTMEDYLQLDDGWAPKRGSIPGQKRVRWADLEERKKQEKMRAIGFVVGQTDWDRMMDPTQGSSALTRTKYIERVKRY</sequence>
<feature type="compositionally biased region" description="Basic and acidic residues" evidence="1">
    <location>
        <begin position="395"/>
        <end position="411"/>
    </location>
</feature>
<feature type="compositionally biased region" description="Polar residues" evidence="1">
    <location>
        <begin position="438"/>
        <end position="458"/>
    </location>
</feature>
<evidence type="ECO:0000313" key="3">
    <source>
        <dbReference type="Proteomes" id="UP000695000"/>
    </source>
</evidence>
<feature type="compositionally biased region" description="Polar residues" evidence="1">
    <location>
        <begin position="504"/>
        <end position="516"/>
    </location>
</feature>
<feature type="compositionally biased region" description="Basic and acidic residues" evidence="1">
    <location>
        <begin position="517"/>
        <end position="530"/>
    </location>
</feature>
<dbReference type="InterPro" id="IPR026314">
    <property type="entry name" value="YLP_motif_con_p1"/>
</dbReference>
<feature type="compositionally biased region" description="Basic and acidic residues" evidence="1">
    <location>
        <begin position="606"/>
        <end position="617"/>
    </location>
</feature>
<feature type="compositionally biased region" description="Low complexity" evidence="1">
    <location>
        <begin position="461"/>
        <end position="484"/>
    </location>
</feature>
<evidence type="ECO:0000313" key="5">
    <source>
        <dbReference type="RefSeq" id="XP_017787004.1"/>
    </source>
</evidence>
<dbReference type="Pfam" id="PF13671">
    <property type="entry name" value="AAA_33"/>
    <property type="match status" value="1"/>
</dbReference>
<feature type="compositionally biased region" description="Polar residues" evidence="1">
    <location>
        <begin position="412"/>
        <end position="424"/>
    </location>
</feature>